<evidence type="ECO:0000256" key="10">
    <source>
        <dbReference type="ARBA" id="ARBA00022946"/>
    </source>
</evidence>
<dbReference type="EC" id="1.10.3.11" evidence="18"/>
<dbReference type="GO" id="GO:0010230">
    <property type="term" value="P:alternative respiration"/>
    <property type="evidence" value="ECO:0007669"/>
    <property type="project" value="TreeGrafter"/>
</dbReference>
<evidence type="ECO:0000256" key="12">
    <source>
        <dbReference type="ARBA" id="ARBA00022989"/>
    </source>
</evidence>
<keyword evidence="13 18" id="KW-0560">Oxidoreductase</keyword>
<evidence type="ECO:0000256" key="16">
    <source>
        <dbReference type="ARBA" id="ARBA00023136"/>
    </source>
</evidence>
<feature type="chain" id="PRO_5032520634" description="Ubiquinol oxidase" evidence="20">
    <location>
        <begin position="23"/>
        <end position="378"/>
    </location>
</feature>
<dbReference type="OrthoDB" id="16906at2759"/>
<evidence type="ECO:0000313" key="21">
    <source>
        <dbReference type="EMBL" id="KAG2484116.1"/>
    </source>
</evidence>
<dbReference type="GO" id="GO:0046872">
    <property type="term" value="F:metal ion binding"/>
    <property type="evidence" value="ECO:0007669"/>
    <property type="project" value="UniProtKB-UniRule"/>
</dbReference>
<dbReference type="FunFam" id="1.20.1260.140:FF:000002">
    <property type="entry name" value="Alternative oxidase"/>
    <property type="match status" value="1"/>
</dbReference>
<dbReference type="PANTHER" id="PTHR31803:SF3">
    <property type="entry name" value="ALTERNATIVE OXIDASE"/>
    <property type="match status" value="1"/>
</dbReference>
<comment type="subcellular location">
    <subcellularLocation>
        <location evidence="2">Mitochondrion inner membrane</location>
    </subcellularLocation>
</comment>
<dbReference type="GO" id="GO:0009916">
    <property type="term" value="F:alternative oxidase activity"/>
    <property type="evidence" value="ECO:0007669"/>
    <property type="project" value="UniProtKB-UniRule"/>
</dbReference>
<comment type="catalytic activity">
    <reaction evidence="1 18">
        <text>2 a ubiquinol + O2 = 2 a ubiquinone + 2 H2O</text>
        <dbReference type="Rhea" id="RHEA:30255"/>
        <dbReference type="Rhea" id="RHEA-COMP:9565"/>
        <dbReference type="Rhea" id="RHEA-COMP:9566"/>
        <dbReference type="ChEBI" id="CHEBI:15377"/>
        <dbReference type="ChEBI" id="CHEBI:15379"/>
        <dbReference type="ChEBI" id="CHEBI:16389"/>
        <dbReference type="ChEBI" id="CHEBI:17976"/>
        <dbReference type="EC" id="1.10.3.11"/>
    </reaction>
</comment>
<keyword evidence="8 18" id="KW-0479">Metal-binding</keyword>
<keyword evidence="16 18" id="KW-0472">Membrane</keyword>
<keyword evidence="5" id="KW-0813">Transport</keyword>
<keyword evidence="10" id="KW-0809">Transit peptide</keyword>
<accession>A0A835XKV8</accession>
<reference evidence="21" key="1">
    <citation type="journal article" date="2020" name="bioRxiv">
        <title>Comparative genomics of Chlamydomonas.</title>
        <authorList>
            <person name="Craig R.J."/>
            <person name="Hasan A.R."/>
            <person name="Ness R.W."/>
            <person name="Keightley P.D."/>
        </authorList>
    </citation>
    <scope>NUCLEOTIDE SEQUENCE</scope>
    <source>
        <strain evidence="21">CCAP 11/70</strain>
    </source>
</reference>
<proteinExistence type="inferred from homology"/>
<keyword evidence="12" id="KW-1133">Transmembrane helix</keyword>
<sequence length="378" mass="40170">MLCASAAALQASFGGLGMAALATTPRLLAVAGPLTSASAMHHGLFNARAYATVDADTKAPGANARGPQPHEQLHAPPKSVQLDSPSFASGAVAPHPGIKASFAASGAAAPHVASPLAATPSPLAAPHAAAPSPDDAVPESHMPHPAYSPGYLETVRPSHVAPEKVYQHVGFTAIRIMRTAFDKATGYSSVPGAMTEAAWLRRIVFLETVAGVPGMVAGMQRHLRSLRSMQRDMGWIHTLLEEAENERMHLLTFLQLRQPGPLFRAAVIAAQGVFFNAYFLAYLISPRTCHAFVGFLEEEAVKTYTHALAEIDAGRLWKDRPAPPMAVQYWGLPPGANMRDLVLAVRADEACHAHVNHTLSRLQPEQVNPFANGASQLP</sequence>
<evidence type="ECO:0000256" key="9">
    <source>
        <dbReference type="ARBA" id="ARBA00022792"/>
    </source>
</evidence>
<comment type="cofactor">
    <cofactor evidence="18">
        <name>Fe cation</name>
        <dbReference type="ChEBI" id="CHEBI:24875"/>
    </cofactor>
    <text evidence="18">Binds 2 iron ions per subunit.</text>
</comment>
<evidence type="ECO:0000256" key="1">
    <source>
        <dbReference type="ARBA" id="ARBA00001192"/>
    </source>
</evidence>
<feature type="region of interest" description="Disordered" evidence="19">
    <location>
        <begin position="118"/>
        <end position="150"/>
    </location>
</feature>
<evidence type="ECO:0000256" key="20">
    <source>
        <dbReference type="SAM" id="SignalP"/>
    </source>
</evidence>
<keyword evidence="14 18" id="KW-0408">Iron</keyword>
<keyword evidence="9" id="KW-0999">Mitochondrion inner membrane</keyword>
<dbReference type="CDD" id="cd01053">
    <property type="entry name" value="AOX"/>
    <property type="match status" value="1"/>
</dbReference>
<comment type="similarity">
    <text evidence="3 18">Belongs to the alternative oxidase family.</text>
</comment>
<dbReference type="PANTHER" id="PTHR31803">
    <property type="entry name" value="ALTERNATIVE OXIDASE"/>
    <property type="match status" value="1"/>
</dbReference>
<protein>
    <recommendedName>
        <fullName evidence="18">Ubiquinol oxidase</fullName>
        <ecNumber evidence="18">1.10.3.11</ecNumber>
    </recommendedName>
</protein>
<keyword evidence="15" id="KW-0496">Mitochondrion</keyword>
<dbReference type="GO" id="GO:0098803">
    <property type="term" value="C:respiratory chain complex"/>
    <property type="evidence" value="ECO:0007669"/>
    <property type="project" value="UniProtKB-UniRule"/>
</dbReference>
<dbReference type="Proteomes" id="UP000612055">
    <property type="component" value="Unassembled WGS sequence"/>
</dbReference>
<evidence type="ECO:0000256" key="6">
    <source>
        <dbReference type="ARBA" id="ARBA00022660"/>
    </source>
</evidence>
<dbReference type="GO" id="GO:0106292">
    <property type="term" value="F:superoxide-generating NADPH oxidase activity"/>
    <property type="evidence" value="ECO:0007669"/>
    <property type="project" value="UniProtKB-ARBA"/>
</dbReference>
<evidence type="ECO:0000313" key="22">
    <source>
        <dbReference type="Proteomes" id="UP000612055"/>
    </source>
</evidence>
<organism evidence="21 22">
    <name type="scientific">Edaphochlamys debaryana</name>
    <dbReference type="NCBI Taxonomy" id="47281"/>
    <lineage>
        <taxon>Eukaryota</taxon>
        <taxon>Viridiplantae</taxon>
        <taxon>Chlorophyta</taxon>
        <taxon>core chlorophytes</taxon>
        <taxon>Chlorophyceae</taxon>
        <taxon>CS clade</taxon>
        <taxon>Chlamydomonadales</taxon>
        <taxon>Chlamydomonadales incertae sedis</taxon>
        <taxon>Edaphochlamys</taxon>
    </lineage>
</organism>
<evidence type="ECO:0000256" key="17">
    <source>
        <dbReference type="ARBA" id="ARBA00025285"/>
    </source>
</evidence>
<dbReference type="Gene3D" id="1.20.1260.140">
    <property type="entry name" value="Alternative oxidase"/>
    <property type="match status" value="1"/>
</dbReference>
<keyword evidence="7 18" id="KW-0812">Transmembrane</keyword>
<dbReference type="InterPro" id="IPR038659">
    <property type="entry name" value="AOX_sf"/>
</dbReference>
<dbReference type="AlphaFoldDB" id="A0A835XKV8"/>
<dbReference type="InterPro" id="IPR002680">
    <property type="entry name" value="AOX"/>
</dbReference>
<comment type="caution">
    <text evidence="21">The sequence shown here is derived from an EMBL/GenBank/DDBJ whole genome shotgun (WGS) entry which is preliminary data.</text>
</comment>
<keyword evidence="6 18" id="KW-0679">Respiratory chain</keyword>
<dbReference type="Pfam" id="PF01786">
    <property type="entry name" value="AOX"/>
    <property type="match status" value="1"/>
</dbReference>
<name>A0A835XKV8_9CHLO</name>
<evidence type="ECO:0000256" key="11">
    <source>
        <dbReference type="ARBA" id="ARBA00022982"/>
    </source>
</evidence>
<evidence type="ECO:0000256" key="5">
    <source>
        <dbReference type="ARBA" id="ARBA00022448"/>
    </source>
</evidence>
<evidence type="ECO:0000256" key="19">
    <source>
        <dbReference type="SAM" id="MobiDB-lite"/>
    </source>
</evidence>
<dbReference type="EMBL" id="JAEHOE010000157">
    <property type="protein sequence ID" value="KAG2484116.1"/>
    <property type="molecule type" value="Genomic_DNA"/>
</dbReference>
<evidence type="ECO:0000256" key="4">
    <source>
        <dbReference type="ARBA" id="ARBA00011748"/>
    </source>
</evidence>
<keyword evidence="11 18" id="KW-0249">Electron transport</keyword>
<dbReference type="GO" id="GO:0102721">
    <property type="term" value="F:ubiquinol:oxygen oxidoreductase activity"/>
    <property type="evidence" value="ECO:0007669"/>
    <property type="project" value="UniProtKB-EC"/>
</dbReference>
<gene>
    <name evidence="21" type="ORF">HYH03_017067</name>
</gene>
<evidence type="ECO:0000256" key="15">
    <source>
        <dbReference type="ARBA" id="ARBA00023128"/>
    </source>
</evidence>
<dbReference type="GO" id="GO:0005743">
    <property type="term" value="C:mitochondrial inner membrane"/>
    <property type="evidence" value="ECO:0007669"/>
    <property type="project" value="UniProtKB-SubCell"/>
</dbReference>
<evidence type="ECO:0000256" key="7">
    <source>
        <dbReference type="ARBA" id="ARBA00022692"/>
    </source>
</evidence>
<keyword evidence="20" id="KW-0732">Signal</keyword>
<evidence type="ECO:0000256" key="18">
    <source>
        <dbReference type="RuleBase" id="RU003779"/>
    </source>
</evidence>
<evidence type="ECO:0000256" key="3">
    <source>
        <dbReference type="ARBA" id="ARBA00008388"/>
    </source>
</evidence>
<keyword evidence="22" id="KW-1185">Reference proteome</keyword>
<comment type="subunit">
    <text evidence="4">Homodimer; disulfide-linked.</text>
</comment>
<evidence type="ECO:0000256" key="14">
    <source>
        <dbReference type="ARBA" id="ARBA00023004"/>
    </source>
</evidence>
<feature type="signal peptide" evidence="20">
    <location>
        <begin position="1"/>
        <end position="22"/>
    </location>
</feature>
<evidence type="ECO:0000256" key="13">
    <source>
        <dbReference type="ARBA" id="ARBA00023002"/>
    </source>
</evidence>
<evidence type="ECO:0000256" key="2">
    <source>
        <dbReference type="ARBA" id="ARBA00004273"/>
    </source>
</evidence>
<feature type="compositionally biased region" description="Low complexity" evidence="19">
    <location>
        <begin position="118"/>
        <end position="135"/>
    </location>
</feature>
<feature type="region of interest" description="Disordered" evidence="19">
    <location>
        <begin position="58"/>
        <end position="88"/>
    </location>
</feature>
<comment type="function">
    <text evidence="17">Catalyzes cyanide-resistant oxygen consumption. May increase respiration when the cytochrome respiratory pathway is restricted, or in response to low temperatures.</text>
</comment>
<evidence type="ECO:0000256" key="8">
    <source>
        <dbReference type="ARBA" id="ARBA00022723"/>
    </source>
</evidence>